<reference evidence="1 2" key="1">
    <citation type="submission" date="2019-08" db="EMBL/GenBank/DDBJ databases">
        <title>Genome of Phaeodactylibacter luteus.</title>
        <authorList>
            <person name="Bowman J.P."/>
        </authorList>
    </citation>
    <scope>NUCLEOTIDE SEQUENCE [LARGE SCALE GENOMIC DNA]</scope>
    <source>
        <strain evidence="1 2">KCTC 42180</strain>
    </source>
</reference>
<comment type="caution">
    <text evidence="1">The sequence shown here is derived from an EMBL/GenBank/DDBJ whole genome shotgun (WGS) entry which is preliminary data.</text>
</comment>
<keyword evidence="2" id="KW-1185">Reference proteome</keyword>
<dbReference type="AlphaFoldDB" id="A0A5C6REX4"/>
<dbReference type="OrthoDB" id="764457at2"/>
<proteinExistence type="predicted"/>
<dbReference type="InterPro" id="IPR021799">
    <property type="entry name" value="PIN-like_prokaryotic"/>
</dbReference>
<dbReference type="EMBL" id="VOOR01000107">
    <property type="protein sequence ID" value="TXB58616.1"/>
    <property type="molecule type" value="Genomic_DNA"/>
</dbReference>
<organism evidence="1 2">
    <name type="scientific">Phaeodactylibacter luteus</name>
    <dbReference type="NCBI Taxonomy" id="1564516"/>
    <lineage>
        <taxon>Bacteria</taxon>
        <taxon>Pseudomonadati</taxon>
        <taxon>Bacteroidota</taxon>
        <taxon>Saprospiria</taxon>
        <taxon>Saprospirales</taxon>
        <taxon>Haliscomenobacteraceae</taxon>
        <taxon>Phaeodactylibacter</taxon>
    </lineage>
</organism>
<name>A0A5C6REX4_9BACT</name>
<gene>
    <name evidence="1" type="ORF">FRY97_21525</name>
</gene>
<dbReference type="RefSeq" id="WP_147169686.1">
    <property type="nucleotide sequence ID" value="NZ_VOOR01000107.1"/>
</dbReference>
<protein>
    <submittedName>
        <fullName evidence="1">DUF3368 domain-containing protein</fullName>
    </submittedName>
</protein>
<dbReference type="PANTHER" id="PTHR39550:SF1">
    <property type="entry name" value="SLL0658 PROTEIN"/>
    <property type="match status" value="1"/>
</dbReference>
<accession>A0A5C6REX4</accession>
<evidence type="ECO:0000313" key="1">
    <source>
        <dbReference type="EMBL" id="TXB58616.1"/>
    </source>
</evidence>
<dbReference type="Proteomes" id="UP000321580">
    <property type="component" value="Unassembled WGS sequence"/>
</dbReference>
<sequence>MPDQEKQIEQIDWIKVKAPQDQGMIVQLLEKIGLGEAESIVLAMEEQAKYLIIDEYKGRMIADSYGIKIVGILGVLIQAKQKGAISAAKPHIDQLIEIGFRLDKKLIERVLKGLGEL</sequence>
<evidence type="ECO:0000313" key="2">
    <source>
        <dbReference type="Proteomes" id="UP000321580"/>
    </source>
</evidence>
<dbReference type="PANTHER" id="PTHR39550">
    <property type="entry name" value="SLL0658 PROTEIN"/>
    <property type="match status" value="1"/>
</dbReference>
<dbReference type="Pfam" id="PF11848">
    <property type="entry name" value="DUF3368"/>
    <property type="match status" value="1"/>
</dbReference>